<gene>
    <name evidence="2" type="ORF">NEZAVI_LOCUS14920</name>
</gene>
<sequence length="176" mass="19128">MPALTDDPPATTEIGCPQKQHNNPYTPEACGARPAPPPDPPPHRPTPTPSTPTLQPLSYPSRESKLPNPPRCTLPGLWSQSVASQKWTIAPPACPQPYTLPNPQSAHHPVCPHHTHMPTPFQHPTHPQPTPHSNLPTLHLEPPPTTPPTTPDCKTTPRKETPQNQQTVSTSPPLPH</sequence>
<dbReference type="Proteomes" id="UP001152798">
    <property type="component" value="Chromosome 7"/>
</dbReference>
<proteinExistence type="predicted"/>
<feature type="region of interest" description="Disordered" evidence="1">
    <location>
        <begin position="1"/>
        <end position="77"/>
    </location>
</feature>
<protein>
    <submittedName>
        <fullName evidence="2">Uncharacterized protein</fullName>
    </submittedName>
</protein>
<evidence type="ECO:0000256" key="1">
    <source>
        <dbReference type="SAM" id="MobiDB-lite"/>
    </source>
</evidence>
<evidence type="ECO:0000313" key="3">
    <source>
        <dbReference type="Proteomes" id="UP001152798"/>
    </source>
</evidence>
<feature type="compositionally biased region" description="Polar residues" evidence="1">
    <location>
        <begin position="162"/>
        <end position="176"/>
    </location>
</feature>
<reference evidence="2" key="1">
    <citation type="submission" date="2022-01" db="EMBL/GenBank/DDBJ databases">
        <authorList>
            <person name="King R."/>
        </authorList>
    </citation>
    <scope>NUCLEOTIDE SEQUENCE</scope>
</reference>
<dbReference type="EMBL" id="OV725083">
    <property type="protein sequence ID" value="CAH1407122.1"/>
    <property type="molecule type" value="Genomic_DNA"/>
</dbReference>
<feature type="compositionally biased region" description="Pro residues" evidence="1">
    <location>
        <begin position="141"/>
        <end position="150"/>
    </location>
</feature>
<organism evidence="2 3">
    <name type="scientific">Nezara viridula</name>
    <name type="common">Southern green stink bug</name>
    <name type="synonym">Cimex viridulus</name>
    <dbReference type="NCBI Taxonomy" id="85310"/>
    <lineage>
        <taxon>Eukaryota</taxon>
        <taxon>Metazoa</taxon>
        <taxon>Ecdysozoa</taxon>
        <taxon>Arthropoda</taxon>
        <taxon>Hexapoda</taxon>
        <taxon>Insecta</taxon>
        <taxon>Pterygota</taxon>
        <taxon>Neoptera</taxon>
        <taxon>Paraneoptera</taxon>
        <taxon>Hemiptera</taxon>
        <taxon>Heteroptera</taxon>
        <taxon>Panheteroptera</taxon>
        <taxon>Pentatomomorpha</taxon>
        <taxon>Pentatomoidea</taxon>
        <taxon>Pentatomidae</taxon>
        <taxon>Pentatominae</taxon>
        <taxon>Nezara</taxon>
    </lineage>
</organism>
<name>A0A9P0HSV9_NEZVI</name>
<feature type="region of interest" description="Disordered" evidence="1">
    <location>
        <begin position="90"/>
        <end position="176"/>
    </location>
</feature>
<keyword evidence="3" id="KW-1185">Reference proteome</keyword>
<accession>A0A9P0HSV9</accession>
<feature type="compositionally biased region" description="Pro residues" evidence="1">
    <location>
        <begin position="34"/>
        <end position="50"/>
    </location>
</feature>
<feature type="compositionally biased region" description="Low complexity" evidence="1">
    <location>
        <begin position="117"/>
        <end position="140"/>
    </location>
</feature>
<dbReference type="AlphaFoldDB" id="A0A9P0HSV9"/>
<evidence type="ECO:0000313" key="2">
    <source>
        <dbReference type="EMBL" id="CAH1407122.1"/>
    </source>
</evidence>